<feature type="transmembrane region" description="Helical" evidence="10">
    <location>
        <begin position="257"/>
        <end position="276"/>
    </location>
</feature>
<feature type="transmembrane region" description="Helical" evidence="10">
    <location>
        <begin position="150"/>
        <end position="173"/>
    </location>
</feature>
<dbReference type="GO" id="GO:0006885">
    <property type="term" value="P:regulation of pH"/>
    <property type="evidence" value="ECO:0007669"/>
    <property type="project" value="TreeGrafter"/>
</dbReference>
<gene>
    <name evidence="14" type="ORF">GIB67_026996</name>
</gene>
<dbReference type="InterPro" id="IPR057290">
    <property type="entry name" value="CHX17_C"/>
</dbReference>
<keyword evidence="3" id="KW-0633">Potassium transport</keyword>
<dbReference type="OrthoDB" id="2687058at2759"/>
<feature type="transmembrane region" description="Helical" evidence="10">
    <location>
        <begin position="379"/>
        <end position="399"/>
    </location>
</feature>
<evidence type="ECO:0000313" key="14">
    <source>
        <dbReference type="EMBL" id="KAF6173301.1"/>
    </source>
</evidence>
<keyword evidence="15" id="KW-1185">Reference proteome</keyword>
<dbReference type="Pfam" id="PF00999">
    <property type="entry name" value="Na_H_Exchanger"/>
    <property type="match status" value="1"/>
</dbReference>
<feature type="transmembrane region" description="Helical" evidence="10">
    <location>
        <begin position="225"/>
        <end position="245"/>
    </location>
</feature>
<feature type="domain" description="Cation/H+ exchanger transmembrane" evidence="11">
    <location>
        <begin position="71"/>
        <end position="454"/>
    </location>
</feature>
<comment type="caution">
    <text evidence="14">The sequence shown here is derived from an EMBL/GenBank/DDBJ whole genome shotgun (WGS) entry which is preliminary data.</text>
</comment>
<comment type="similarity">
    <text evidence="9">Belongs to the monovalent cation:proton antiporter 2 (CPA2) transporter (TC 2.A.37) family. CHX (TC 2.A.37.4) subfamily.</text>
</comment>
<dbReference type="GO" id="GO:0015297">
    <property type="term" value="F:antiporter activity"/>
    <property type="evidence" value="ECO:0007669"/>
    <property type="project" value="InterPro"/>
</dbReference>
<dbReference type="Proteomes" id="UP000541444">
    <property type="component" value="Unassembled WGS sequence"/>
</dbReference>
<feature type="transmembrane region" description="Helical" evidence="10">
    <location>
        <begin position="411"/>
        <end position="429"/>
    </location>
</feature>
<feature type="domain" description="Cation/H(+) antiporter C-terminal" evidence="13">
    <location>
        <begin position="658"/>
        <end position="818"/>
    </location>
</feature>
<dbReference type="PANTHER" id="PTHR32468:SF26">
    <property type="entry name" value="CATION_H(+) ANTIPORTER 15"/>
    <property type="match status" value="1"/>
</dbReference>
<keyword evidence="5" id="KW-0630">Potassium</keyword>
<dbReference type="Gene3D" id="3.40.50.12370">
    <property type="match status" value="1"/>
</dbReference>
<organism evidence="14 15">
    <name type="scientific">Kingdonia uniflora</name>
    <dbReference type="NCBI Taxonomy" id="39325"/>
    <lineage>
        <taxon>Eukaryota</taxon>
        <taxon>Viridiplantae</taxon>
        <taxon>Streptophyta</taxon>
        <taxon>Embryophyta</taxon>
        <taxon>Tracheophyta</taxon>
        <taxon>Spermatophyta</taxon>
        <taxon>Magnoliopsida</taxon>
        <taxon>Ranunculales</taxon>
        <taxon>Circaeasteraceae</taxon>
        <taxon>Kingdonia</taxon>
    </lineage>
</organism>
<dbReference type="InterPro" id="IPR006153">
    <property type="entry name" value="Cation/H_exchanger_TM"/>
</dbReference>
<evidence type="ECO:0000256" key="10">
    <source>
        <dbReference type="SAM" id="Phobius"/>
    </source>
</evidence>
<dbReference type="PANTHER" id="PTHR32468">
    <property type="entry name" value="CATION/H + ANTIPORTER"/>
    <property type="match status" value="1"/>
</dbReference>
<dbReference type="GO" id="GO:0006813">
    <property type="term" value="P:potassium ion transport"/>
    <property type="evidence" value="ECO:0007669"/>
    <property type="project" value="UniProtKB-KW"/>
</dbReference>
<dbReference type="GO" id="GO:0016020">
    <property type="term" value="C:membrane"/>
    <property type="evidence" value="ECO:0007669"/>
    <property type="project" value="UniProtKB-SubCell"/>
</dbReference>
<feature type="transmembrane region" description="Helical" evidence="10">
    <location>
        <begin position="193"/>
        <end position="213"/>
    </location>
</feature>
<feature type="transmembrane region" description="Helical" evidence="10">
    <location>
        <begin position="57"/>
        <end position="75"/>
    </location>
</feature>
<evidence type="ECO:0000256" key="2">
    <source>
        <dbReference type="ARBA" id="ARBA00022448"/>
    </source>
</evidence>
<dbReference type="GO" id="GO:0012505">
    <property type="term" value="C:endomembrane system"/>
    <property type="evidence" value="ECO:0007669"/>
    <property type="project" value="TreeGrafter"/>
</dbReference>
<dbReference type="InterPro" id="IPR038770">
    <property type="entry name" value="Na+/solute_symporter_sf"/>
</dbReference>
<feature type="transmembrane region" description="Helical" evidence="10">
    <location>
        <begin position="348"/>
        <end position="367"/>
    </location>
</feature>
<reference evidence="14 15" key="1">
    <citation type="journal article" date="2020" name="IScience">
        <title>Genome Sequencing of the Endangered Kingdonia uniflora (Circaeasteraceae, Ranunculales) Reveals Potential Mechanisms of Evolutionary Specialization.</title>
        <authorList>
            <person name="Sun Y."/>
            <person name="Deng T."/>
            <person name="Zhang A."/>
            <person name="Moore M.J."/>
            <person name="Landis J.B."/>
            <person name="Lin N."/>
            <person name="Zhang H."/>
            <person name="Zhang X."/>
            <person name="Huang J."/>
            <person name="Zhang X."/>
            <person name="Sun H."/>
            <person name="Wang H."/>
        </authorList>
    </citation>
    <scope>NUCLEOTIDE SEQUENCE [LARGE SCALE GENOMIC DNA]</scope>
    <source>
        <strain evidence="14">TB1705</strain>
        <tissue evidence="14">Leaf</tissue>
    </source>
</reference>
<proteinExistence type="inferred from homology"/>
<feature type="transmembrane region" description="Helical" evidence="10">
    <location>
        <begin position="297"/>
        <end position="328"/>
    </location>
</feature>
<evidence type="ECO:0000259" key="13">
    <source>
        <dbReference type="Pfam" id="PF23259"/>
    </source>
</evidence>
<evidence type="ECO:0000256" key="1">
    <source>
        <dbReference type="ARBA" id="ARBA00004141"/>
    </source>
</evidence>
<dbReference type="EMBL" id="JACGCM010000347">
    <property type="protein sequence ID" value="KAF6173301.1"/>
    <property type="molecule type" value="Genomic_DNA"/>
</dbReference>
<evidence type="ECO:0000256" key="4">
    <source>
        <dbReference type="ARBA" id="ARBA00022692"/>
    </source>
</evidence>
<evidence type="ECO:0000259" key="11">
    <source>
        <dbReference type="Pfam" id="PF00999"/>
    </source>
</evidence>
<accession>A0A7J7P1J8</accession>
<evidence type="ECO:0000256" key="8">
    <source>
        <dbReference type="ARBA" id="ARBA00023136"/>
    </source>
</evidence>
<feature type="transmembrane region" description="Helical" evidence="10">
    <location>
        <begin position="111"/>
        <end position="130"/>
    </location>
</feature>
<keyword evidence="8 10" id="KW-0472">Membrane</keyword>
<keyword evidence="4 10" id="KW-0812">Transmembrane</keyword>
<dbReference type="InterPro" id="IPR050794">
    <property type="entry name" value="CPA2_transporter"/>
</dbReference>
<evidence type="ECO:0008006" key="16">
    <source>
        <dbReference type="Google" id="ProtNLM"/>
    </source>
</evidence>
<feature type="transmembrane region" description="Helical" evidence="10">
    <location>
        <begin position="82"/>
        <end position="99"/>
    </location>
</feature>
<name>A0A7J7P1J8_9MAGN</name>
<evidence type="ECO:0000256" key="3">
    <source>
        <dbReference type="ARBA" id="ARBA00022538"/>
    </source>
</evidence>
<evidence type="ECO:0000256" key="7">
    <source>
        <dbReference type="ARBA" id="ARBA00023065"/>
    </source>
</evidence>
<dbReference type="AlphaFoldDB" id="A0A7J7P1J8"/>
<dbReference type="Pfam" id="PF23259">
    <property type="entry name" value="CHX17_C"/>
    <property type="match status" value="1"/>
</dbReference>
<evidence type="ECO:0000256" key="5">
    <source>
        <dbReference type="ARBA" id="ARBA00022958"/>
    </source>
</evidence>
<evidence type="ECO:0000256" key="9">
    <source>
        <dbReference type="ARBA" id="ARBA00038341"/>
    </source>
</evidence>
<keyword evidence="2" id="KW-0813">Transport</keyword>
<keyword evidence="7" id="KW-0406">Ion transport</keyword>
<evidence type="ECO:0000313" key="15">
    <source>
        <dbReference type="Proteomes" id="UP000541444"/>
    </source>
</evidence>
<comment type="subcellular location">
    <subcellularLocation>
        <location evidence="1">Membrane</location>
        <topology evidence="1">Multi-pass membrane protein</topology>
    </subcellularLocation>
</comment>
<dbReference type="InterPro" id="IPR057291">
    <property type="entry name" value="CHX17_2nd"/>
</dbReference>
<evidence type="ECO:0000256" key="6">
    <source>
        <dbReference type="ARBA" id="ARBA00022989"/>
    </source>
</evidence>
<protein>
    <recommendedName>
        <fullName evidence="16">Cation/H+ exchanger domain-containing protein</fullName>
    </recommendedName>
</protein>
<dbReference type="GO" id="GO:1902600">
    <property type="term" value="P:proton transmembrane transport"/>
    <property type="evidence" value="ECO:0007669"/>
    <property type="project" value="InterPro"/>
</dbReference>
<dbReference type="Gene3D" id="1.20.1530.20">
    <property type="match status" value="1"/>
</dbReference>
<dbReference type="Pfam" id="PF23256">
    <property type="entry name" value="CHX17_2nd"/>
    <property type="match status" value="1"/>
</dbReference>
<evidence type="ECO:0000259" key="12">
    <source>
        <dbReference type="Pfam" id="PF23256"/>
    </source>
</evidence>
<sequence>MDSYKDATDTSTVINFGTALEKAYPFGEYDEVKLLCLNIGRWPVAFEDPLSNVVTMYLFQLVLIIVVNRILVYLLKYLHQPRIVADIISGVILGPTLLARNQTYWKTVFPLSSLMTLIPMANIGIIYYTFLVGVEMNLSVIKRMGKKSIIIGLASVTVPFLVAFIATISLKNITLRTDRPVQFTREYKPSLQVLYLGVAFTVTTYSAVARILTELKLLNSAFGKMALSSAITADLCSWILLFVAILMGDETTEYTIAYWKVIICGVAFVLFCIFCCRPGIKYLLRLRKTSNGDHISLSFISFILAAVIFTSFLMDLIGIQPMFGAFVFGLSIPNGPLQIALIETLEDYVSGLLLPLYFLINGFRTNIWMISSANKRWKYLLGVIIVIFFAKLGVIALVAMFQNMRAREGTIIGLLLNTKGLVGIIILNIARDKKIFDAETFTILVFTMVATGAIACPLVMKLSQSAKSYSTYKTRTLQRISRTNAELRVLVCVHNPRNAQSAINLLESSNPTKASPMGVYALHLVELTDRASAMLVIHQPEKGNHVALNRTQAQSEHIVNAFRIYEQNTQSVFVQTLTAVSSYSTVHDDICNLAEDKRAAFIIIPFHKEKTVDGSMKVINPAFESINQNVLANAPCSVGILIDRGLVKVSNDNIHSQHIAMLFIGGPDDREALSYARRMAEHPDVSLTIYRFLPDEHADIPKQNYTQGAPLMLATNVEREKEIDDEFIREFRLKYVTNPSMVYTEMMVNDVNETVEAIRSIDDIHELYIVGRGNNMESELTAGLSEWSECPELGVIGDLLASTDFGGKMSILVVQQYIVVKTADGLETPRSNLSDQNLGFSRMSPPTMFSL</sequence>
<feature type="domain" description="Cation/H(+) antiporter central" evidence="12">
    <location>
        <begin position="519"/>
        <end position="647"/>
    </location>
</feature>
<feature type="transmembrane region" description="Helical" evidence="10">
    <location>
        <begin position="441"/>
        <end position="460"/>
    </location>
</feature>
<keyword evidence="6 10" id="KW-1133">Transmembrane helix</keyword>